<proteinExistence type="inferred from homology"/>
<dbReference type="PANTHER" id="PTHR30560:SF3">
    <property type="entry name" value="TRIGGER FACTOR-LIKE PROTEIN TIG, CHLOROPLASTIC"/>
    <property type="match status" value="1"/>
</dbReference>
<evidence type="ECO:0000256" key="10">
    <source>
        <dbReference type="ARBA" id="ARBA00029986"/>
    </source>
</evidence>
<dbReference type="InterPro" id="IPR005215">
    <property type="entry name" value="Trig_fac"/>
</dbReference>
<dbReference type="HAMAP" id="MF_00303">
    <property type="entry name" value="Trigger_factor_Tig"/>
    <property type="match status" value="1"/>
</dbReference>
<dbReference type="GO" id="GO:0043022">
    <property type="term" value="F:ribosome binding"/>
    <property type="evidence" value="ECO:0007669"/>
    <property type="project" value="TreeGrafter"/>
</dbReference>
<evidence type="ECO:0000256" key="8">
    <source>
        <dbReference type="ARBA" id="ARBA00023235"/>
    </source>
</evidence>
<dbReference type="PIRSF" id="PIRSF003095">
    <property type="entry name" value="Trigger_factor"/>
    <property type="match status" value="1"/>
</dbReference>
<dbReference type="GO" id="GO:0003755">
    <property type="term" value="F:peptidyl-prolyl cis-trans isomerase activity"/>
    <property type="evidence" value="ECO:0007669"/>
    <property type="project" value="UniProtKB-UniRule"/>
</dbReference>
<evidence type="ECO:0000256" key="11">
    <source>
        <dbReference type="HAMAP-Rule" id="MF_00303"/>
    </source>
</evidence>
<accession>A0A1F4SXI1</accession>
<dbReference type="GO" id="GO:0015031">
    <property type="term" value="P:protein transport"/>
    <property type="evidence" value="ECO:0007669"/>
    <property type="project" value="UniProtKB-UniRule"/>
</dbReference>
<dbReference type="EMBL" id="MEUB01000003">
    <property type="protein sequence ID" value="OGC25139.1"/>
    <property type="molecule type" value="Genomic_DNA"/>
</dbReference>
<gene>
    <name evidence="11" type="primary">tig</name>
    <name evidence="14" type="ORF">A2310_08090</name>
</gene>
<dbReference type="SUPFAM" id="SSF109998">
    <property type="entry name" value="Triger factor/SurA peptide-binding domain-like"/>
    <property type="match status" value="1"/>
</dbReference>
<protein>
    <recommendedName>
        <fullName evidence="4 11">Trigger factor</fullName>
        <shortName evidence="11">TF</shortName>
        <ecNumber evidence="3 11">5.2.1.8</ecNumber>
    </recommendedName>
    <alternativeName>
        <fullName evidence="10 11">PPIase</fullName>
    </alternativeName>
</protein>
<evidence type="ECO:0000256" key="2">
    <source>
        <dbReference type="ARBA" id="ARBA00005464"/>
    </source>
</evidence>
<comment type="caution">
    <text evidence="14">The sequence shown here is derived from an EMBL/GenBank/DDBJ whole genome shotgun (WGS) entry which is preliminary data.</text>
</comment>
<dbReference type="Gene3D" id="3.30.70.1050">
    <property type="entry name" value="Trigger factor ribosome-binding domain"/>
    <property type="match status" value="1"/>
</dbReference>
<dbReference type="NCBIfam" id="TIGR00115">
    <property type="entry name" value="tig"/>
    <property type="match status" value="1"/>
</dbReference>
<dbReference type="SUPFAM" id="SSF54534">
    <property type="entry name" value="FKBP-like"/>
    <property type="match status" value="1"/>
</dbReference>
<comment type="similarity">
    <text evidence="2 11">Belongs to the FKBP-type PPIase family. Tig subfamily.</text>
</comment>
<organism evidence="14 15">
    <name type="scientific">candidate division WOR-1 bacterium RIFOXYB2_FULL_37_13</name>
    <dbReference type="NCBI Taxonomy" id="1802579"/>
    <lineage>
        <taxon>Bacteria</taxon>
        <taxon>Bacillati</taxon>
        <taxon>Saganbacteria</taxon>
    </lineage>
</organism>
<dbReference type="GO" id="GO:0051301">
    <property type="term" value="P:cell division"/>
    <property type="evidence" value="ECO:0007669"/>
    <property type="project" value="UniProtKB-KW"/>
</dbReference>
<evidence type="ECO:0000259" key="12">
    <source>
        <dbReference type="Pfam" id="PF05697"/>
    </source>
</evidence>
<evidence type="ECO:0000256" key="3">
    <source>
        <dbReference type="ARBA" id="ARBA00013194"/>
    </source>
</evidence>
<evidence type="ECO:0000256" key="9">
    <source>
        <dbReference type="ARBA" id="ARBA00023306"/>
    </source>
</evidence>
<dbReference type="InterPro" id="IPR027304">
    <property type="entry name" value="Trigger_fact/SurA_dom_sf"/>
</dbReference>
<dbReference type="Gene3D" id="3.10.50.40">
    <property type="match status" value="1"/>
</dbReference>
<comment type="subcellular location">
    <subcellularLocation>
        <location evidence="11">Cytoplasm</location>
    </subcellularLocation>
    <text evidence="11">About half TF is bound to the ribosome near the polypeptide exit tunnel while the other half is free in the cytoplasm.</text>
</comment>
<reference evidence="14 15" key="1">
    <citation type="journal article" date="2016" name="Nat. Commun.">
        <title>Thousands of microbial genomes shed light on interconnected biogeochemical processes in an aquifer system.</title>
        <authorList>
            <person name="Anantharaman K."/>
            <person name="Brown C.T."/>
            <person name="Hug L.A."/>
            <person name="Sharon I."/>
            <person name="Castelle C.J."/>
            <person name="Probst A.J."/>
            <person name="Thomas B.C."/>
            <person name="Singh A."/>
            <person name="Wilkins M.J."/>
            <person name="Karaoz U."/>
            <person name="Brodie E.L."/>
            <person name="Williams K.H."/>
            <person name="Hubbard S.S."/>
            <person name="Banfield J.F."/>
        </authorList>
    </citation>
    <scope>NUCLEOTIDE SEQUENCE [LARGE SCALE GENOMIC DNA]</scope>
</reference>
<dbReference type="STRING" id="1802579.A2310_08090"/>
<dbReference type="GO" id="GO:0005737">
    <property type="term" value="C:cytoplasm"/>
    <property type="evidence" value="ECO:0007669"/>
    <property type="project" value="UniProtKB-SubCell"/>
</dbReference>
<dbReference type="EC" id="5.2.1.8" evidence="3 11"/>
<keyword evidence="7 11" id="KW-0143">Chaperone</keyword>
<keyword evidence="9 11" id="KW-0131">Cell cycle</keyword>
<evidence type="ECO:0000256" key="4">
    <source>
        <dbReference type="ARBA" id="ARBA00016902"/>
    </source>
</evidence>
<sequence>MKTLKQEKNGNTQVLEVELSWDQFRTEREKVINNYAKDMSIPGFRKGKAPKEIVEKNLNIEVVNDRTSQNLISDAYPVLLKENNVDPVDYPKVEIITLKEENPFVFKLEIDVYPEVLLGQYKGIKVQKKTTEVTEEEVAKVISDLQTRVSKFVDVENGSTKKDDNLFMELEAKVEGAEVKSWPRGIEHFPLGKNFIHEEFDKSIEGLNCDEEKSFRIKFPEDYSLKEIAGKNVDFKIKIKKIQRKELVPLDDDFAKKVGNFGSFSELKEDIKINMENEKKEDTDADLKNQIIQAVSKETKVELPTSLIDAETDIMVDELKTSLSRSNLTLENYLKSIRKTEDEIKSDLRKPATSRALGKVILKKVAQVEKLEVPSHDLDTEIALMAQGSNKSVEEYKRSLSQGALKYMEDYILRRKALDFLISHANIN</sequence>
<comment type="domain">
    <text evidence="11">Consists of 3 domains; the N-terminus binds the ribosome, the middle domain has PPIase activity, while the C-terminus has intrinsic chaperone activity on its own.</text>
</comment>
<feature type="domain" description="Trigger factor ribosome-binding bacterial" evidence="12">
    <location>
        <begin position="1"/>
        <end position="144"/>
    </location>
</feature>
<dbReference type="InterPro" id="IPR008880">
    <property type="entry name" value="Trigger_fac_C"/>
</dbReference>
<evidence type="ECO:0000256" key="6">
    <source>
        <dbReference type="ARBA" id="ARBA00023110"/>
    </source>
</evidence>
<dbReference type="Pfam" id="PF05698">
    <property type="entry name" value="Trigger_C"/>
    <property type="match status" value="1"/>
</dbReference>
<evidence type="ECO:0000313" key="14">
    <source>
        <dbReference type="EMBL" id="OGC25139.1"/>
    </source>
</evidence>
<comment type="catalytic activity">
    <reaction evidence="1 11">
        <text>[protein]-peptidylproline (omega=180) = [protein]-peptidylproline (omega=0)</text>
        <dbReference type="Rhea" id="RHEA:16237"/>
        <dbReference type="Rhea" id="RHEA-COMP:10747"/>
        <dbReference type="Rhea" id="RHEA-COMP:10748"/>
        <dbReference type="ChEBI" id="CHEBI:83833"/>
        <dbReference type="ChEBI" id="CHEBI:83834"/>
        <dbReference type="EC" id="5.2.1.8"/>
    </reaction>
</comment>
<dbReference type="InterPro" id="IPR037041">
    <property type="entry name" value="Trigger_fac_C_sf"/>
</dbReference>
<dbReference type="Pfam" id="PF05697">
    <property type="entry name" value="Trigger_N"/>
    <property type="match status" value="1"/>
</dbReference>
<evidence type="ECO:0000256" key="7">
    <source>
        <dbReference type="ARBA" id="ARBA00023186"/>
    </source>
</evidence>
<dbReference type="AlphaFoldDB" id="A0A1F4SXI1"/>
<dbReference type="PANTHER" id="PTHR30560">
    <property type="entry name" value="TRIGGER FACTOR CHAPERONE AND PEPTIDYL-PROLYL CIS/TRANS ISOMERASE"/>
    <property type="match status" value="1"/>
</dbReference>
<keyword evidence="11" id="KW-0963">Cytoplasm</keyword>
<evidence type="ECO:0000313" key="15">
    <source>
        <dbReference type="Proteomes" id="UP000178417"/>
    </source>
</evidence>
<evidence type="ECO:0000256" key="1">
    <source>
        <dbReference type="ARBA" id="ARBA00000971"/>
    </source>
</evidence>
<dbReference type="SUPFAM" id="SSF102735">
    <property type="entry name" value="Trigger factor ribosome-binding domain"/>
    <property type="match status" value="1"/>
</dbReference>
<name>A0A1F4SXI1_UNCSA</name>
<evidence type="ECO:0000259" key="13">
    <source>
        <dbReference type="Pfam" id="PF05698"/>
    </source>
</evidence>
<keyword evidence="6 11" id="KW-0697">Rotamase</keyword>
<keyword evidence="8 11" id="KW-0413">Isomerase</keyword>
<dbReference type="InterPro" id="IPR046357">
    <property type="entry name" value="PPIase_dom_sf"/>
</dbReference>
<dbReference type="Proteomes" id="UP000178417">
    <property type="component" value="Unassembled WGS sequence"/>
</dbReference>
<evidence type="ECO:0000256" key="5">
    <source>
        <dbReference type="ARBA" id="ARBA00022618"/>
    </source>
</evidence>
<dbReference type="GO" id="GO:0051083">
    <property type="term" value="P:'de novo' cotranslational protein folding"/>
    <property type="evidence" value="ECO:0007669"/>
    <property type="project" value="TreeGrafter"/>
</dbReference>
<keyword evidence="5 11" id="KW-0132">Cell division</keyword>
<comment type="function">
    <text evidence="11">Involved in protein export. Acts as a chaperone by maintaining the newly synthesized protein in an open conformation. Functions as a peptidyl-prolyl cis-trans isomerase.</text>
</comment>
<dbReference type="InterPro" id="IPR036611">
    <property type="entry name" value="Trigger_fac_ribosome-bd_sf"/>
</dbReference>
<dbReference type="Gene3D" id="1.10.3120.10">
    <property type="entry name" value="Trigger factor, C-terminal domain"/>
    <property type="match status" value="1"/>
</dbReference>
<dbReference type="GO" id="GO:0043335">
    <property type="term" value="P:protein unfolding"/>
    <property type="evidence" value="ECO:0007669"/>
    <property type="project" value="TreeGrafter"/>
</dbReference>
<dbReference type="InterPro" id="IPR008881">
    <property type="entry name" value="Trigger_fac_ribosome-bd_bac"/>
</dbReference>
<feature type="domain" description="Trigger factor C-terminal" evidence="13">
    <location>
        <begin position="265"/>
        <end position="422"/>
    </location>
</feature>
<dbReference type="GO" id="GO:0044183">
    <property type="term" value="F:protein folding chaperone"/>
    <property type="evidence" value="ECO:0007669"/>
    <property type="project" value="TreeGrafter"/>
</dbReference>